<reference evidence="2 3" key="2">
    <citation type="journal article" date="2016" name="Genome Announc.">
        <title>Complete Genome Sequence of Sphingopyxis macrogoltabida Strain 203N (NBRC 111659), a Polyethylene Glycol Degrader.</title>
        <authorList>
            <person name="Ohtsubo Y."/>
            <person name="Nonoyama S."/>
            <person name="Nagata Y."/>
            <person name="Numata M."/>
            <person name="Tsuchikane K."/>
            <person name="Hosoyama A."/>
            <person name="Yamazoe A."/>
            <person name="Tsuda M."/>
            <person name="Fujita N."/>
            <person name="Kawai F."/>
        </authorList>
    </citation>
    <scope>NUCLEOTIDE SEQUENCE [LARGE SCALE GENOMIC DNA]</scope>
    <source>
        <strain evidence="2 3">203N</strain>
    </source>
</reference>
<keyword evidence="1" id="KW-0812">Transmembrane</keyword>
<dbReference type="Proteomes" id="UP000076088">
    <property type="component" value="Chromosome"/>
</dbReference>
<organism evidence="2 3">
    <name type="scientific">Sphingopyxis macrogoltabida</name>
    <name type="common">Sphingomonas macrogoltabidus</name>
    <dbReference type="NCBI Taxonomy" id="33050"/>
    <lineage>
        <taxon>Bacteria</taxon>
        <taxon>Pseudomonadati</taxon>
        <taxon>Pseudomonadota</taxon>
        <taxon>Alphaproteobacteria</taxon>
        <taxon>Sphingomonadales</taxon>
        <taxon>Sphingomonadaceae</taxon>
        <taxon>Sphingopyxis</taxon>
    </lineage>
</organism>
<feature type="transmembrane region" description="Helical" evidence="1">
    <location>
        <begin position="36"/>
        <end position="54"/>
    </location>
</feature>
<proteinExistence type="predicted"/>
<dbReference type="EMBL" id="CP013344">
    <property type="protein sequence ID" value="AMU89101.1"/>
    <property type="molecule type" value="Genomic_DNA"/>
</dbReference>
<name>A0AAC9FFC9_SPHMC</name>
<dbReference type="AlphaFoldDB" id="A0AAC9FFC9"/>
<evidence type="ECO:0000256" key="1">
    <source>
        <dbReference type="SAM" id="Phobius"/>
    </source>
</evidence>
<keyword evidence="1" id="KW-1133">Transmembrane helix</keyword>
<dbReference type="RefSeq" id="WP_054727863.1">
    <property type="nucleotide sequence ID" value="NZ_CP009429.1"/>
</dbReference>
<gene>
    <name evidence="2" type="ORF">ATM17_08630</name>
</gene>
<evidence type="ECO:0000313" key="2">
    <source>
        <dbReference type="EMBL" id="AMU89101.1"/>
    </source>
</evidence>
<dbReference type="KEGG" id="smaz:LH19_11205"/>
<feature type="transmembrane region" description="Helical" evidence="1">
    <location>
        <begin position="6"/>
        <end position="24"/>
    </location>
</feature>
<reference evidence="3" key="1">
    <citation type="submission" date="2015-11" db="EMBL/GenBank/DDBJ databases">
        <title>Complete genome sequence of a polyethylene-glycol degrader Sphingopyxis macrogoltabida 203N (NBRC 111659).</title>
        <authorList>
            <person name="Yoshiyuki O."/>
            <person name="Shouta N."/>
            <person name="Nagata Y."/>
            <person name="Numata M."/>
            <person name="Tsuchikane K."/>
            <person name="Hosoyama A."/>
            <person name="Yamazoe A."/>
            <person name="Tsuda M."/>
            <person name="Fujita N."/>
            <person name="Kawai F."/>
        </authorList>
    </citation>
    <scope>NUCLEOTIDE SEQUENCE [LARGE SCALE GENOMIC DNA]</scope>
    <source>
        <strain evidence="3">203N</strain>
    </source>
</reference>
<sequence>MKSWLIIMGGLILWAVHFFLLYLLAEFGGSGTGVRLVASLCTLVLLGAAAWMFLAVSRETPGDPFAGWRRRAAMLALAFGGLGIVFQYLPVLLVDR</sequence>
<protein>
    <submittedName>
        <fullName evidence="2">Uncharacterized protein</fullName>
    </submittedName>
</protein>
<evidence type="ECO:0000313" key="3">
    <source>
        <dbReference type="Proteomes" id="UP000076088"/>
    </source>
</evidence>
<keyword evidence="1" id="KW-0472">Membrane</keyword>
<accession>A0AAC9FFC9</accession>
<keyword evidence="3" id="KW-1185">Reference proteome</keyword>
<feature type="transmembrane region" description="Helical" evidence="1">
    <location>
        <begin position="74"/>
        <end position="94"/>
    </location>
</feature>